<organism evidence="2">
    <name type="scientific">Solumvirus sp</name>
    <dbReference type="NCBI Taxonomy" id="2487773"/>
    <lineage>
        <taxon>Viruses</taxon>
        <taxon>Pithoviruses</taxon>
    </lineage>
</organism>
<feature type="region of interest" description="Disordered" evidence="1">
    <location>
        <begin position="169"/>
        <end position="204"/>
    </location>
</feature>
<reference evidence="2" key="1">
    <citation type="submission" date="2018-10" db="EMBL/GenBank/DDBJ databases">
        <title>Hidden diversity of soil giant viruses.</title>
        <authorList>
            <person name="Schulz F."/>
            <person name="Alteio L."/>
            <person name="Goudeau D."/>
            <person name="Ryan E.M."/>
            <person name="Malmstrom R.R."/>
            <person name="Blanchard J."/>
            <person name="Woyke T."/>
        </authorList>
    </citation>
    <scope>NUCLEOTIDE SEQUENCE</scope>
    <source>
        <strain evidence="2">SMV1</strain>
    </source>
</reference>
<gene>
    <name evidence="2" type="ORF">Solumvirus1_20</name>
</gene>
<proteinExistence type="predicted"/>
<feature type="compositionally biased region" description="Acidic residues" evidence="1">
    <location>
        <begin position="178"/>
        <end position="193"/>
    </location>
</feature>
<evidence type="ECO:0000313" key="2">
    <source>
        <dbReference type="EMBL" id="AYV86145.1"/>
    </source>
</evidence>
<accession>A0A3G5AG05</accession>
<dbReference type="EMBL" id="MK072498">
    <property type="protein sequence ID" value="AYV86145.1"/>
    <property type="molecule type" value="Genomic_DNA"/>
</dbReference>
<evidence type="ECO:0000256" key="1">
    <source>
        <dbReference type="SAM" id="MobiDB-lite"/>
    </source>
</evidence>
<protein>
    <submittedName>
        <fullName evidence="2">Uncharacterized protein</fullName>
    </submittedName>
</protein>
<sequence length="204" mass="23193">MAAELEQTVTYTILLPYDTDVKSNLLGPKKNDVVYDEKNVKPRYGRLTIRGSKDYLAGVLFSLFQAGDVNDMIVTKDDATYDTWEEIISPHEKENKDDNWSAEINNYGSGNVIKMYSKTRDFIDGYRYVNTEILGNYDTRLGAESEHIINIYLNNQKIDPREYFTGWSESANNVQNGDDGENESDNEGDENDDIGNTVGLSLMR</sequence>
<name>A0A3G5AG05_9VIRU</name>